<feature type="domain" description="Beta-lactamase-related" evidence="2">
    <location>
        <begin position="93"/>
        <end position="404"/>
    </location>
</feature>
<protein>
    <submittedName>
        <fullName evidence="3">D-alanyl-D-alanine carboxypeptidase</fullName>
        <ecNumber evidence="3">3.4.16.4</ecNumber>
    </submittedName>
</protein>
<sequence>MNHPVSRPTAPRPTAPRPSGASAPQGGGRRLAVFSAACAATVVLAGSLVSSPASASASGPEAERAATAAGYGRVQLQRDVDTLRKIGVIGVDAQVVTADGGRLVATGGVADLRTKRPVPAGGHTRIASVTKLFVATVVLQLAEEGTLSLDDTVERWLPGVVEGNGNDGSVITIRRLLQHTAGVPEAYPAFTSVEQYLKHRYDPFTPEQIVAEAMKKKPDFAPGKGWMYSNTGYMLISMIIEKATGNPWHVEVRDRISRPLGLRHTRWSGASVDVPSPHAKGYLVGVRNTPVDVTKHFDGDAAGGLISTTGDVNRFLRALAGGRLLPPALLKQMRATVPATAFEATWPGVRYGLGVMSRPLSCGGVYWSHGGDDLGYRTRTGVTADGRRSVVLAMSTQFGDARTQAQEKAAGELVDRALCGR</sequence>
<dbReference type="GO" id="GO:0009002">
    <property type="term" value="F:serine-type D-Ala-D-Ala carboxypeptidase activity"/>
    <property type="evidence" value="ECO:0007669"/>
    <property type="project" value="UniProtKB-EC"/>
</dbReference>
<keyword evidence="4" id="KW-1185">Reference proteome</keyword>
<keyword evidence="3" id="KW-0121">Carboxypeptidase</keyword>
<dbReference type="SUPFAM" id="SSF56601">
    <property type="entry name" value="beta-lactamase/transpeptidase-like"/>
    <property type="match status" value="1"/>
</dbReference>
<feature type="region of interest" description="Disordered" evidence="1">
    <location>
        <begin position="1"/>
        <end position="27"/>
    </location>
</feature>
<dbReference type="Proteomes" id="UP000540685">
    <property type="component" value="Unassembled WGS sequence"/>
</dbReference>
<dbReference type="InterPro" id="IPR050491">
    <property type="entry name" value="AmpC-like"/>
</dbReference>
<dbReference type="PANTHER" id="PTHR46825:SF7">
    <property type="entry name" value="D-ALANYL-D-ALANINE CARBOXYPEPTIDASE"/>
    <property type="match status" value="1"/>
</dbReference>
<dbReference type="Gene3D" id="3.40.710.10">
    <property type="entry name" value="DD-peptidase/beta-lactamase superfamily"/>
    <property type="match status" value="1"/>
</dbReference>
<gene>
    <name evidence="3" type="ORF">F4562_003300</name>
</gene>
<evidence type="ECO:0000313" key="4">
    <source>
        <dbReference type="Proteomes" id="UP000540685"/>
    </source>
</evidence>
<dbReference type="EMBL" id="JACHMP010000001">
    <property type="protein sequence ID" value="MBB5820238.1"/>
    <property type="molecule type" value="Genomic_DNA"/>
</dbReference>
<reference evidence="3 4" key="1">
    <citation type="submission" date="2020-08" db="EMBL/GenBank/DDBJ databases">
        <title>Sequencing the genomes of 1000 actinobacteria strains.</title>
        <authorList>
            <person name="Klenk H.-P."/>
        </authorList>
    </citation>
    <scope>NUCLEOTIDE SEQUENCE [LARGE SCALE GENOMIC DNA]</scope>
    <source>
        <strain evidence="3 4">DSM 46887</strain>
    </source>
</reference>
<dbReference type="PANTHER" id="PTHR46825">
    <property type="entry name" value="D-ALANYL-D-ALANINE-CARBOXYPEPTIDASE/ENDOPEPTIDASE AMPH"/>
    <property type="match status" value="1"/>
</dbReference>
<evidence type="ECO:0000313" key="3">
    <source>
        <dbReference type="EMBL" id="MBB5820238.1"/>
    </source>
</evidence>
<dbReference type="Pfam" id="PF00144">
    <property type="entry name" value="Beta-lactamase"/>
    <property type="match status" value="1"/>
</dbReference>
<dbReference type="InterPro" id="IPR001466">
    <property type="entry name" value="Beta-lactam-related"/>
</dbReference>
<dbReference type="AlphaFoldDB" id="A0A7W9IHJ6"/>
<evidence type="ECO:0000256" key="1">
    <source>
        <dbReference type="SAM" id="MobiDB-lite"/>
    </source>
</evidence>
<dbReference type="RefSeq" id="WP_184547667.1">
    <property type="nucleotide sequence ID" value="NZ_JACHMP010000001.1"/>
</dbReference>
<keyword evidence="3" id="KW-0645">Protease</keyword>
<dbReference type="InterPro" id="IPR012338">
    <property type="entry name" value="Beta-lactam/transpept-like"/>
</dbReference>
<comment type="caution">
    <text evidence="3">The sequence shown here is derived from an EMBL/GenBank/DDBJ whole genome shotgun (WGS) entry which is preliminary data.</text>
</comment>
<name>A0A7W9IHJ6_9ACTN</name>
<dbReference type="EC" id="3.4.16.4" evidence="3"/>
<organism evidence="3 4">
    <name type="scientific">Streptosporangium becharense</name>
    <dbReference type="NCBI Taxonomy" id="1816182"/>
    <lineage>
        <taxon>Bacteria</taxon>
        <taxon>Bacillati</taxon>
        <taxon>Actinomycetota</taxon>
        <taxon>Actinomycetes</taxon>
        <taxon>Streptosporangiales</taxon>
        <taxon>Streptosporangiaceae</taxon>
        <taxon>Streptosporangium</taxon>
    </lineage>
</organism>
<proteinExistence type="predicted"/>
<keyword evidence="3" id="KW-0378">Hydrolase</keyword>
<accession>A0A7W9IHJ6</accession>
<evidence type="ECO:0000259" key="2">
    <source>
        <dbReference type="Pfam" id="PF00144"/>
    </source>
</evidence>